<protein>
    <recommendedName>
        <fullName evidence="9">4-hydroxybenzoate polyprenyltransferase</fullName>
    </recommendedName>
</protein>
<evidence type="ECO:0000256" key="6">
    <source>
        <dbReference type="SAM" id="Phobius"/>
    </source>
</evidence>
<feature type="transmembrane region" description="Helical" evidence="6">
    <location>
        <begin position="138"/>
        <end position="161"/>
    </location>
</feature>
<evidence type="ECO:0000313" key="7">
    <source>
        <dbReference type="EMBL" id="GAA2629189.1"/>
    </source>
</evidence>
<feature type="transmembrane region" description="Helical" evidence="6">
    <location>
        <begin position="207"/>
        <end position="228"/>
    </location>
</feature>
<evidence type="ECO:0000313" key="8">
    <source>
        <dbReference type="Proteomes" id="UP001501509"/>
    </source>
</evidence>
<gene>
    <name evidence="7" type="ORF">GCM10010411_78380</name>
</gene>
<keyword evidence="3 6" id="KW-1133">Transmembrane helix</keyword>
<accession>A0ABP6CV97</accession>
<feature type="transmembrane region" description="Helical" evidence="6">
    <location>
        <begin position="296"/>
        <end position="315"/>
    </location>
</feature>
<feature type="compositionally biased region" description="Basic and acidic residues" evidence="5">
    <location>
        <begin position="323"/>
        <end position="337"/>
    </location>
</feature>
<evidence type="ECO:0000256" key="1">
    <source>
        <dbReference type="ARBA" id="ARBA00004141"/>
    </source>
</evidence>
<dbReference type="PANTHER" id="PTHR42723">
    <property type="entry name" value="CHLOROPHYLL SYNTHASE"/>
    <property type="match status" value="1"/>
</dbReference>
<keyword evidence="4 6" id="KW-0472">Membrane</keyword>
<evidence type="ECO:0000256" key="4">
    <source>
        <dbReference type="ARBA" id="ARBA00023136"/>
    </source>
</evidence>
<dbReference type="RefSeq" id="WP_344547561.1">
    <property type="nucleotide sequence ID" value="NZ_BAAATD010000014.1"/>
</dbReference>
<feature type="transmembrane region" description="Helical" evidence="6">
    <location>
        <begin position="265"/>
        <end position="284"/>
    </location>
</feature>
<evidence type="ECO:0008006" key="9">
    <source>
        <dbReference type="Google" id="ProtNLM"/>
    </source>
</evidence>
<comment type="caution">
    <text evidence="7">The sequence shown here is derived from an EMBL/GenBank/DDBJ whole genome shotgun (WGS) entry which is preliminary data.</text>
</comment>
<dbReference type="CDD" id="cd13956">
    <property type="entry name" value="PT_UbiA"/>
    <property type="match status" value="1"/>
</dbReference>
<proteinExistence type="predicted"/>
<comment type="subcellular location">
    <subcellularLocation>
        <location evidence="1">Membrane</location>
        <topology evidence="1">Multi-pass membrane protein</topology>
    </subcellularLocation>
</comment>
<dbReference type="InterPro" id="IPR000537">
    <property type="entry name" value="UbiA_prenyltransferase"/>
</dbReference>
<feature type="region of interest" description="Disordered" evidence="5">
    <location>
        <begin position="317"/>
        <end position="337"/>
    </location>
</feature>
<organism evidence="7 8">
    <name type="scientific">Actinomadura fulvescens</name>
    <dbReference type="NCBI Taxonomy" id="46160"/>
    <lineage>
        <taxon>Bacteria</taxon>
        <taxon>Bacillati</taxon>
        <taxon>Actinomycetota</taxon>
        <taxon>Actinomycetes</taxon>
        <taxon>Streptosporangiales</taxon>
        <taxon>Thermomonosporaceae</taxon>
        <taxon>Actinomadura</taxon>
    </lineage>
</organism>
<name>A0ABP6CV97_9ACTN</name>
<feature type="transmembrane region" description="Helical" evidence="6">
    <location>
        <begin position="88"/>
        <end position="104"/>
    </location>
</feature>
<dbReference type="InterPro" id="IPR044878">
    <property type="entry name" value="UbiA_sf"/>
</dbReference>
<evidence type="ECO:0000256" key="5">
    <source>
        <dbReference type="SAM" id="MobiDB-lite"/>
    </source>
</evidence>
<feature type="transmembrane region" description="Helical" evidence="6">
    <location>
        <begin position="234"/>
        <end position="253"/>
    </location>
</feature>
<reference evidence="8" key="1">
    <citation type="journal article" date="2019" name="Int. J. Syst. Evol. Microbiol.">
        <title>The Global Catalogue of Microorganisms (GCM) 10K type strain sequencing project: providing services to taxonomists for standard genome sequencing and annotation.</title>
        <authorList>
            <consortium name="The Broad Institute Genomics Platform"/>
            <consortium name="The Broad Institute Genome Sequencing Center for Infectious Disease"/>
            <person name="Wu L."/>
            <person name="Ma J."/>
        </authorList>
    </citation>
    <scope>NUCLEOTIDE SEQUENCE [LARGE SCALE GENOMIC DNA]</scope>
    <source>
        <strain evidence="8">JCM 6833</strain>
    </source>
</reference>
<dbReference type="Pfam" id="PF01040">
    <property type="entry name" value="UbiA"/>
    <property type="match status" value="1"/>
</dbReference>
<keyword evidence="2 6" id="KW-0812">Transmembrane</keyword>
<dbReference type="PANTHER" id="PTHR42723:SF1">
    <property type="entry name" value="CHLOROPHYLL SYNTHASE, CHLOROPLASTIC"/>
    <property type="match status" value="1"/>
</dbReference>
<sequence length="337" mass="35426">MITRLRLMILLARPAVVVIVAMFAAVGLAQAGHDGGHLDVVRILLVVLGFVLFSVACNDLADEAIDRVNLPGDRRRPLVTGAADRRQMIAVALVCATVALAAAATIGTPAVAVTCAGLTVSAGYSLRPVRLADRGAVASLVLPACYVAVPYLLGVLAVSSSVRTEDLLLLTGLYVGFIGRILLKDFRDVRGDALFGKRTFLVRHGRAWTCAISAACWVAGTLLALAAVRQPTPALAAANVAGVAGTLWLLRALVRPATPRQEEALISATAIIGRGLVLVLLAHLSLLNAHWSTSGYHAVMAALAFMVASQAISMVRHGPPTRRLPDVRRQHSTRAAD</sequence>
<keyword evidence="8" id="KW-1185">Reference proteome</keyword>
<evidence type="ECO:0000256" key="2">
    <source>
        <dbReference type="ARBA" id="ARBA00022692"/>
    </source>
</evidence>
<dbReference type="EMBL" id="BAAATD010000014">
    <property type="protein sequence ID" value="GAA2629189.1"/>
    <property type="molecule type" value="Genomic_DNA"/>
</dbReference>
<dbReference type="Proteomes" id="UP001501509">
    <property type="component" value="Unassembled WGS sequence"/>
</dbReference>
<dbReference type="InterPro" id="IPR050475">
    <property type="entry name" value="Prenyltransferase_related"/>
</dbReference>
<evidence type="ECO:0000256" key="3">
    <source>
        <dbReference type="ARBA" id="ARBA00022989"/>
    </source>
</evidence>
<dbReference type="Gene3D" id="1.10.357.140">
    <property type="entry name" value="UbiA prenyltransferase"/>
    <property type="match status" value="1"/>
</dbReference>
<feature type="transmembrane region" description="Helical" evidence="6">
    <location>
        <begin position="41"/>
        <end position="61"/>
    </location>
</feature>